<gene>
    <name evidence="1" type="ORF">QWI16_15860</name>
</gene>
<comment type="caution">
    <text evidence="1">The sequence shown here is derived from an EMBL/GenBank/DDBJ whole genome shotgun (WGS) entry which is preliminary data.</text>
</comment>
<evidence type="ECO:0000313" key="1">
    <source>
        <dbReference type="EMBL" id="MDO3383658.1"/>
    </source>
</evidence>
<dbReference type="Proteomes" id="UP001168380">
    <property type="component" value="Unassembled WGS sequence"/>
</dbReference>
<protein>
    <submittedName>
        <fullName evidence="1">Uncharacterized protein</fullName>
    </submittedName>
</protein>
<organism evidence="1 2">
    <name type="scientific">Gilvimarinus algae</name>
    <dbReference type="NCBI Taxonomy" id="3058037"/>
    <lineage>
        <taxon>Bacteria</taxon>
        <taxon>Pseudomonadati</taxon>
        <taxon>Pseudomonadota</taxon>
        <taxon>Gammaproteobacteria</taxon>
        <taxon>Cellvibrionales</taxon>
        <taxon>Cellvibrionaceae</taxon>
        <taxon>Gilvimarinus</taxon>
    </lineage>
</organism>
<dbReference type="EMBL" id="JAULRT010000062">
    <property type="protein sequence ID" value="MDO3383658.1"/>
    <property type="molecule type" value="Genomic_DNA"/>
</dbReference>
<evidence type="ECO:0000313" key="2">
    <source>
        <dbReference type="Proteomes" id="UP001168380"/>
    </source>
</evidence>
<reference evidence="1" key="1">
    <citation type="submission" date="2023-07" db="EMBL/GenBank/DDBJ databases">
        <title>Gilvimarinus algae sp. nov., isolated from the surface of Kelp.</title>
        <authorList>
            <person name="Sun Y.Y."/>
            <person name="Gong Y."/>
            <person name="Du Z.J."/>
        </authorList>
    </citation>
    <scope>NUCLEOTIDE SEQUENCE</scope>
    <source>
        <strain evidence="1">SDUM040014</strain>
    </source>
</reference>
<keyword evidence="2" id="KW-1185">Reference proteome</keyword>
<accession>A0ABT8THU9</accession>
<sequence>MAFKSHPTTIRLSEQEQTFLASLKLPGATTASDKIRALIQEKQRQMQAGGDFVTALDTAEGILGPAQQNLKISENQAGMHSQLLRRTLDWAPELLATLLYALPADSKQTAPTLIKLEADIARHVMRLLDEVLQSYIARDSALYRADSLDTDTVKPLGRLCQVVHNDINHKE</sequence>
<proteinExistence type="predicted"/>
<name>A0ABT8THU9_9GAMM</name>
<dbReference type="RefSeq" id="WP_302714582.1">
    <property type="nucleotide sequence ID" value="NZ_JAULRT010000062.1"/>
</dbReference>